<name>A0A7Z0J4H1_9MICC</name>
<gene>
    <name evidence="4" type="ORF">HNR11_002600</name>
</gene>
<dbReference type="Proteomes" id="UP000560069">
    <property type="component" value="Unassembled WGS sequence"/>
</dbReference>
<dbReference type="AlphaFoldDB" id="A0A7Z0J4H1"/>
<feature type="region of interest" description="Disordered" evidence="2">
    <location>
        <begin position="1"/>
        <end position="23"/>
    </location>
</feature>
<dbReference type="InterPro" id="IPR013538">
    <property type="entry name" value="ASHA1/2-like_C"/>
</dbReference>
<evidence type="ECO:0000259" key="3">
    <source>
        <dbReference type="Pfam" id="PF08327"/>
    </source>
</evidence>
<evidence type="ECO:0000313" key="4">
    <source>
        <dbReference type="EMBL" id="NYJ18066.1"/>
    </source>
</evidence>
<evidence type="ECO:0000313" key="5">
    <source>
        <dbReference type="Proteomes" id="UP000560069"/>
    </source>
</evidence>
<feature type="compositionally biased region" description="Polar residues" evidence="2">
    <location>
        <begin position="1"/>
        <end position="21"/>
    </location>
</feature>
<dbReference type="SUPFAM" id="SSF55961">
    <property type="entry name" value="Bet v1-like"/>
    <property type="match status" value="1"/>
</dbReference>
<dbReference type="EMBL" id="JACCFQ010000001">
    <property type="protein sequence ID" value="NYJ18066.1"/>
    <property type="molecule type" value="Genomic_DNA"/>
</dbReference>
<comment type="similarity">
    <text evidence="1">Belongs to the AHA1 family.</text>
</comment>
<reference evidence="4 5" key="1">
    <citation type="submission" date="2020-07" db="EMBL/GenBank/DDBJ databases">
        <title>Sequencing the genomes of 1000 actinobacteria strains.</title>
        <authorList>
            <person name="Klenk H.-P."/>
        </authorList>
    </citation>
    <scope>NUCLEOTIDE SEQUENCE [LARGE SCALE GENOMIC DNA]</scope>
    <source>
        <strain evidence="4 5">DSM 15664</strain>
    </source>
</reference>
<evidence type="ECO:0000256" key="2">
    <source>
        <dbReference type="SAM" id="MobiDB-lite"/>
    </source>
</evidence>
<evidence type="ECO:0000256" key="1">
    <source>
        <dbReference type="ARBA" id="ARBA00006817"/>
    </source>
</evidence>
<feature type="domain" description="Activator of Hsp90 ATPase homologue 1/2-like C-terminal" evidence="3">
    <location>
        <begin position="32"/>
        <end position="144"/>
    </location>
</feature>
<accession>A0A7Z0J4H1</accession>
<proteinExistence type="inferred from homology"/>
<dbReference type="Pfam" id="PF08327">
    <property type="entry name" value="AHSA1"/>
    <property type="match status" value="1"/>
</dbReference>
<dbReference type="RefSeq" id="WP_179442747.1">
    <property type="nucleotide sequence ID" value="NZ_BAAALK010000007.1"/>
</dbReference>
<comment type="caution">
    <text evidence="4">The sequence shown here is derived from an EMBL/GenBank/DDBJ whole genome shotgun (WGS) entry which is preliminary data.</text>
</comment>
<dbReference type="Gene3D" id="3.30.530.20">
    <property type="match status" value="1"/>
</dbReference>
<organism evidence="4 5">
    <name type="scientific">Nesterenkonia sandarakina</name>
    <dbReference type="NCBI Taxonomy" id="272918"/>
    <lineage>
        <taxon>Bacteria</taxon>
        <taxon>Bacillati</taxon>
        <taxon>Actinomycetota</taxon>
        <taxon>Actinomycetes</taxon>
        <taxon>Micrococcales</taxon>
        <taxon>Micrococcaceae</taxon>
        <taxon>Nesterenkonia</taxon>
    </lineage>
</organism>
<sequence>MPSATHTPEPTGTLGHSSHGTELQFRRRFPEPPETVWAALTDTAQLERWIGRWEGDPASGRVRFLMTAEGQDAPAEECRILDCTPPRRLTLETSAGQNIWHLRLALDHAEGTTTLLFAQRTGDEPLGSIGPGWEYYLDRLAAVLADRDPDQVSWEDYYPTMSRYYEQLED</sequence>
<dbReference type="InterPro" id="IPR023393">
    <property type="entry name" value="START-like_dom_sf"/>
</dbReference>
<dbReference type="CDD" id="cd08899">
    <property type="entry name" value="SRPBCC_CalC_Aha1-like_6"/>
    <property type="match status" value="1"/>
</dbReference>
<keyword evidence="5" id="KW-1185">Reference proteome</keyword>
<protein>
    <submittedName>
        <fullName evidence="4">Uncharacterized protein YndB with AHSA1/START domain</fullName>
    </submittedName>
</protein>